<sequence length="372" mass="40339">MEQQTGANILPQGGTSCSAVGESTTLPLEASSPSYSGGGNDCLPLADGNKSRGGSQSQSFEDITDFTFKTPDIGSGGRGVNATATPKFWRKCSRTEKSDLTLSVSLSSSEENLRAAKVPTGRRGRGRATLSGSPIPARVTRGCFLKRLDASAAIDVSDSDRSVQVTRSDTEYHSSLISTKAELNAAKREGRKAIANEEVEEMSRLARVRRSEAAATTGGLTAAALNRQIMDGVDVVMKVATKSGNLKGTFTRALKEAAEGIKEAVQVLLDRTTSEEVKKLQEENNRLKSRMEDLQKENGIYGITNLGRGYQKAHTETKEARRWSRKTGRGGKAASGSEPWNSLHRFATCCDRIRFQYLDDGHEPKKETEEWP</sequence>
<comment type="caution">
    <text evidence="1">The sequence shown here is derived from an EMBL/GenBank/DDBJ whole genome shotgun (WGS) entry which is preliminary data.</text>
</comment>
<organism evidence="1 2">
    <name type="scientific">Mythimna loreyi</name>
    <dbReference type="NCBI Taxonomy" id="667449"/>
    <lineage>
        <taxon>Eukaryota</taxon>
        <taxon>Metazoa</taxon>
        <taxon>Ecdysozoa</taxon>
        <taxon>Arthropoda</taxon>
        <taxon>Hexapoda</taxon>
        <taxon>Insecta</taxon>
        <taxon>Pterygota</taxon>
        <taxon>Neoptera</taxon>
        <taxon>Endopterygota</taxon>
        <taxon>Lepidoptera</taxon>
        <taxon>Glossata</taxon>
        <taxon>Ditrysia</taxon>
        <taxon>Noctuoidea</taxon>
        <taxon>Noctuidae</taxon>
        <taxon>Noctuinae</taxon>
        <taxon>Hadenini</taxon>
        <taxon>Mythimna</taxon>
    </lineage>
</organism>
<protein>
    <submittedName>
        <fullName evidence="1">Uncharacterized protein</fullName>
    </submittedName>
</protein>
<evidence type="ECO:0000313" key="2">
    <source>
        <dbReference type="Proteomes" id="UP001231649"/>
    </source>
</evidence>
<name>A0ACC2QPM5_9NEOP</name>
<accession>A0ACC2QPM5</accession>
<proteinExistence type="predicted"/>
<evidence type="ECO:0000313" key="1">
    <source>
        <dbReference type="EMBL" id="KAJ8721940.1"/>
    </source>
</evidence>
<gene>
    <name evidence="1" type="ORF">PYW08_004342</name>
</gene>
<dbReference type="EMBL" id="CM056792">
    <property type="protein sequence ID" value="KAJ8721940.1"/>
    <property type="molecule type" value="Genomic_DNA"/>
</dbReference>
<reference evidence="1" key="1">
    <citation type="submission" date="2023-03" db="EMBL/GenBank/DDBJ databases">
        <title>Chromosome-level genomes of two armyworms, Mythimna separata and Mythimna loreyi, provide insights into the biosynthesis and reception of sex pheromones.</title>
        <authorList>
            <person name="Zhao H."/>
        </authorList>
    </citation>
    <scope>NUCLEOTIDE SEQUENCE</scope>
    <source>
        <strain evidence="1">BeijingLab</strain>
    </source>
</reference>
<keyword evidence="2" id="KW-1185">Reference proteome</keyword>
<dbReference type="Proteomes" id="UP001231649">
    <property type="component" value="Chromosome 16"/>
</dbReference>